<feature type="compositionally biased region" description="Low complexity" evidence="1">
    <location>
        <begin position="217"/>
        <end position="228"/>
    </location>
</feature>
<dbReference type="PROSITE" id="PS50007">
    <property type="entry name" value="PIPLC_X_DOMAIN"/>
    <property type="match status" value="1"/>
</dbReference>
<reference evidence="3" key="2">
    <citation type="submission" date="2021-04" db="EMBL/GenBank/DDBJ databases">
        <authorList>
            <person name="Podell S."/>
        </authorList>
    </citation>
    <scope>NUCLEOTIDE SEQUENCE</scope>
    <source>
        <strain evidence="3">Hildebrandi</strain>
    </source>
</reference>
<keyword evidence="2" id="KW-0472">Membrane</keyword>
<proteinExistence type="predicted"/>
<keyword evidence="4" id="KW-1185">Reference proteome</keyword>
<dbReference type="EMBL" id="JAGRRH010000012">
    <property type="protein sequence ID" value="KAG7361975.1"/>
    <property type="molecule type" value="Genomic_DNA"/>
</dbReference>
<organism evidence="3 4">
    <name type="scientific">Nitzschia inconspicua</name>
    <dbReference type="NCBI Taxonomy" id="303405"/>
    <lineage>
        <taxon>Eukaryota</taxon>
        <taxon>Sar</taxon>
        <taxon>Stramenopiles</taxon>
        <taxon>Ochrophyta</taxon>
        <taxon>Bacillariophyta</taxon>
        <taxon>Bacillariophyceae</taxon>
        <taxon>Bacillariophycidae</taxon>
        <taxon>Bacillariales</taxon>
        <taxon>Bacillariaceae</taxon>
        <taxon>Nitzschia</taxon>
    </lineage>
</organism>
<reference evidence="3" key="1">
    <citation type="journal article" date="2021" name="Sci. Rep.">
        <title>Diploid genomic architecture of Nitzschia inconspicua, an elite biomass production diatom.</title>
        <authorList>
            <person name="Oliver A."/>
            <person name="Podell S."/>
            <person name="Pinowska A."/>
            <person name="Traller J.C."/>
            <person name="Smith S.R."/>
            <person name="McClure R."/>
            <person name="Beliaev A."/>
            <person name="Bohutskyi P."/>
            <person name="Hill E.A."/>
            <person name="Rabines A."/>
            <person name="Zheng H."/>
            <person name="Allen L.Z."/>
            <person name="Kuo A."/>
            <person name="Grigoriev I.V."/>
            <person name="Allen A.E."/>
            <person name="Hazlebeck D."/>
            <person name="Allen E.E."/>
        </authorList>
    </citation>
    <scope>NUCLEOTIDE SEQUENCE</scope>
    <source>
        <strain evidence="3">Hildebrandi</strain>
    </source>
</reference>
<protein>
    <recommendedName>
        <fullName evidence="5">PLC-like phosphodiesterase</fullName>
    </recommendedName>
</protein>
<gene>
    <name evidence="3" type="ORF">IV203_025641</name>
</gene>
<dbReference type="GO" id="GO:0008081">
    <property type="term" value="F:phosphoric diester hydrolase activity"/>
    <property type="evidence" value="ECO:0007669"/>
    <property type="project" value="TreeGrafter"/>
</dbReference>
<feature type="transmembrane region" description="Helical" evidence="2">
    <location>
        <begin position="391"/>
        <end position="410"/>
    </location>
</feature>
<comment type="caution">
    <text evidence="3">The sequence shown here is derived from an EMBL/GenBank/DDBJ whole genome shotgun (WGS) entry which is preliminary data.</text>
</comment>
<evidence type="ECO:0000256" key="2">
    <source>
        <dbReference type="SAM" id="Phobius"/>
    </source>
</evidence>
<keyword evidence="2" id="KW-1133">Transmembrane helix</keyword>
<feature type="region of interest" description="Disordered" evidence="1">
    <location>
        <begin position="217"/>
        <end position="239"/>
    </location>
</feature>
<dbReference type="PANTHER" id="PTHR13593">
    <property type="match status" value="1"/>
</dbReference>
<evidence type="ECO:0008006" key="5">
    <source>
        <dbReference type="Google" id="ProtNLM"/>
    </source>
</evidence>
<evidence type="ECO:0000313" key="3">
    <source>
        <dbReference type="EMBL" id="KAG7361975.1"/>
    </source>
</evidence>
<name>A0A9K3PWB8_9STRA</name>
<evidence type="ECO:0000256" key="1">
    <source>
        <dbReference type="SAM" id="MobiDB-lite"/>
    </source>
</evidence>
<dbReference type="Proteomes" id="UP000693970">
    <property type="component" value="Unassembled WGS sequence"/>
</dbReference>
<dbReference type="PANTHER" id="PTHR13593:SF113">
    <property type="entry name" value="SI:DKEY-266F7.9"/>
    <property type="match status" value="1"/>
</dbReference>
<evidence type="ECO:0000313" key="4">
    <source>
        <dbReference type="Proteomes" id="UP000693970"/>
    </source>
</evidence>
<dbReference type="OrthoDB" id="190942at2759"/>
<dbReference type="AlphaFoldDB" id="A0A9K3PWB8"/>
<dbReference type="InterPro" id="IPR051057">
    <property type="entry name" value="PI-PLC_domain"/>
</dbReference>
<accession>A0A9K3PWB8</accession>
<sequence>MKRQFQFDDCYIPSMNQDMLLSEASFILSHDAATGYLQDHSLISVANSYAKNQVGSVYQQLNDGARALDVRPKLLANGTLLCHHGGLTIPVTLERLVQDAIQWCNDNNDSDELVLILHHNFAYPGGNGDGTDVATTTTTTPRADVAVSALSQVYDSLGVNYVQCAEVSTMTVKETMKLAALPSGGYLLAMDQQDAYTSSCAKLNYVQDLLVTCYSNSTDTGSNNNNNRRSSDPCTKPRSSKLQELKDYVMASANNEPTDSNQVLGPPASTDRYPFNELQALWQVDATSAALGMIHLSTLLDDNTKSQLNAHIVNWVYEESLKAISLLAVDQVQLNGNALLSVLRNQCGQSILSVASDNDETKERENVNPRETICGRAIPKPSVQSKNMSTLSFLVKLAVVAAFGIWAGILSHHHRRYFQKNKVQLQALDREILDAAQQYGCANIDPSSKDDTYVLA</sequence>
<keyword evidence="2" id="KW-0812">Transmembrane</keyword>